<keyword evidence="1" id="KW-0812">Transmembrane</keyword>
<evidence type="ECO:0000256" key="1">
    <source>
        <dbReference type="SAM" id="Phobius"/>
    </source>
</evidence>
<accession>A0A4Y2SC14</accession>
<keyword evidence="1" id="KW-0472">Membrane</keyword>
<dbReference type="Proteomes" id="UP000499080">
    <property type="component" value="Unassembled WGS sequence"/>
</dbReference>
<gene>
    <name evidence="2" type="ORF">AVEN_100505_1</name>
</gene>
<proteinExistence type="predicted"/>
<protein>
    <submittedName>
        <fullName evidence="2">Uncharacterized protein</fullName>
    </submittedName>
</protein>
<keyword evidence="1" id="KW-1133">Transmembrane helix</keyword>
<keyword evidence="3" id="KW-1185">Reference proteome</keyword>
<evidence type="ECO:0000313" key="3">
    <source>
        <dbReference type="Proteomes" id="UP000499080"/>
    </source>
</evidence>
<name>A0A4Y2SC14_ARAVE</name>
<evidence type="ECO:0000313" key="2">
    <source>
        <dbReference type="EMBL" id="GBN85597.1"/>
    </source>
</evidence>
<comment type="caution">
    <text evidence="2">The sequence shown here is derived from an EMBL/GenBank/DDBJ whole genome shotgun (WGS) entry which is preliminary data.</text>
</comment>
<organism evidence="2 3">
    <name type="scientific">Araneus ventricosus</name>
    <name type="common">Orbweaver spider</name>
    <name type="synonym">Epeira ventricosa</name>
    <dbReference type="NCBI Taxonomy" id="182803"/>
    <lineage>
        <taxon>Eukaryota</taxon>
        <taxon>Metazoa</taxon>
        <taxon>Ecdysozoa</taxon>
        <taxon>Arthropoda</taxon>
        <taxon>Chelicerata</taxon>
        <taxon>Arachnida</taxon>
        <taxon>Araneae</taxon>
        <taxon>Araneomorphae</taxon>
        <taxon>Entelegynae</taxon>
        <taxon>Araneoidea</taxon>
        <taxon>Araneidae</taxon>
        <taxon>Araneus</taxon>
    </lineage>
</organism>
<reference evidence="2 3" key="1">
    <citation type="journal article" date="2019" name="Sci. Rep.">
        <title>Orb-weaving spider Araneus ventricosus genome elucidates the spidroin gene catalogue.</title>
        <authorList>
            <person name="Kono N."/>
            <person name="Nakamura H."/>
            <person name="Ohtoshi R."/>
            <person name="Moran D.A.P."/>
            <person name="Shinohara A."/>
            <person name="Yoshida Y."/>
            <person name="Fujiwara M."/>
            <person name="Mori M."/>
            <person name="Tomita M."/>
            <person name="Arakawa K."/>
        </authorList>
    </citation>
    <scope>NUCLEOTIDE SEQUENCE [LARGE SCALE GENOMIC DNA]</scope>
</reference>
<dbReference type="EMBL" id="BGPR01020851">
    <property type="protein sequence ID" value="GBN85597.1"/>
    <property type="molecule type" value="Genomic_DNA"/>
</dbReference>
<dbReference type="AlphaFoldDB" id="A0A4Y2SC14"/>
<sequence>MKLFVTAGMRTRREGESLGLATDILTPNGRLKFCSLKLFVPNQSPSFCHDFQEWSIDKEAMLKEQKIIFHDSFIIVEIFILWGLWNLLIASESKEMTRRTHGREYFSVDTDVVAFR</sequence>
<feature type="transmembrane region" description="Helical" evidence="1">
    <location>
        <begin position="67"/>
        <end position="89"/>
    </location>
</feature>